<dbReference type="Gene3D" id="3.40.47.10">
    <property type="match status" value="1"/>
</dbReference>
<evidence type="ECO:0000256" key="1">
    <source>
        <dbReference type="ARBA" id="ARBA00022679"/>
    </source>
</evidence>
<dbReference type="InterPro" id="IPR000794">
    <property type="entry name" value="Beta-ketoacyl_synthase"/>
</dbReference>
<evidence type="ECO:0000313" key="3">
    <source>
        <dbReference type="EMBL" id="MFC7440517.1"/>
    </source>
</evidence>
<gene>
    <name evidence="3" type="ORF">ACFQNG_05055</name>
</gene>
<sequence length="337" mass="36374">MSPVVITGAGAVLSKAVPWETRFPIVAADQINYGDIIGKRGLQYLSPATRMLLSASVFAWKSSGLESVEPARGGVVVGTNMCCMRHAAGYDWQALTEGVHTVSPMEGPNLLLNAPTARLGIFHKLMGFNTTLSSGRPGSLDAIEYAVHAIESGEVDVVITGAVESLSDEYVAWFKENGLIEAGEESVLTEGAGVLILESDEHAKERGARIWGTVRGLSSVFDPDVNQAKSPLSEESYLELWEQLSRETGITAQEVTHVHANMDCLGGRVEGEKALLNRLFPDANLLGLDSSLGELYTITGMIQAMYALETGGDGLHWIPNVDWFGRYHSILVEKRDA</sequence>
<name>A0ABW2RHL7_9BACL</name>
<dbReference type="EMBL" id="JBHTBW010000013">
    <property type="protein sequence ID" value="MFC7440517.1"/>
    <property type="molecule type" value="Genomic_DNA"/>
</dbReference>
<dbReference type="PANTHER" id="PTHR11712">
    <property type="entry name" value="POLYKETIDE SYNTHASE-RELATED"/>
    <property type="match status" value="1"/>
</dbReference>
<keyword evidence="4" id="KW-1185">Reference proteome</keyword>
<proteinExistence type="predicted"/>
<evidence type="ECO:0000313" key="4">
    <source>
        <dbReference type="Proteomes" id="UP001596500"/>
    </source>
</evidence>
<protein>
    <submittedName>
        <fullName evidence="3">Beta-ketoacyl synthase N-terminal-like domain-containing protein</fullName>
    </submittedName>
</protein>
<reference evidence="4" key="1">
    <citation type="journal article" date="2019" name="Int. J. Syst. Evol. Microbiol.">
        <title>The Global Catalogue of Microorganisms (GCM) 10K type strain sequencing project: providing services to taxonomists for standard genome sequencing and annotation.</title>
        <authorList>
            <consortium name="The Broad Institute Genomics Platform"/>
            <consortium name="The Broad Institute Genome Sequencing Center for Infectious Disease"/>
            <person name="Wu L."/>
            <person name="Ma J."/>
        </authorList>
    </citation>
    <scope>NUCLEOTIDE SEQUENCE [LARGE SCALE GENOMIC DNA]</scope>
    <source>
        <strain evidence="4">CGMCC 1.12942</strain>
    </source>
</reference>
<dbReference type="Proteomes" id="UP001596500">
    <property type="component" value="Unassembled WGS sequence"/>
</dbReference>
<feature type="domain" description="Beta-ketoacyl synthase-like N-terminal" evidence="2">
    <location>
        <begin position="37"/>
        <end position="203"/>
    </location>
</feature>
<evidence type="ECO:0000259" key="2">
    <source>
        <dbReference type="Pfam" id="PF00109"/>
    </source>
</evidence>
<dbReference type="SUPFAM" id="SSF53901">
    <property type="entry name" value="Thiolase-like"/>
    <property type="match status" value="2"/>
</dbReference>
<organism evidence="3 4">
    <name type="scientific">Laceyella putida</name>
    <dbReference type="NCBI Taxonomy" id="110101"/>
    <lineage>
        <taxon>Bacteria</taxon>
        <taxon>Bacillati</taxon>
        <taxon>Bacillota</taxon>
        <taxon>Bacilli</taxon>
        <taxon>Bacillales</taxon>
        <taxon>Thermoactinomycetaceae</taxon>
        <taxon>Laceyella</taxon>
    </lineage>
</organism>
<keyword evidence="1" id="KW-0808">Transferase</keyword>
<accession>A0ABW2RHL7</accession>
<dbReference type="Pfam" id="PF00109">
    <property type="entry name" value="ketoacyl-synt"/>
    <property type="match status" value="1"/>
</dbReference>
<dbReference type="InterPro" id="IPR014030">
    <property type="entry name" value="Ketoacyl_synth_N"/>
</dbReference>
<dbReference type="PANTHER" id="PTHR11712:SF336">
    <property type="entry name" value="3-OXOACYL-[ACYL-CARRIER-PROTEIN] SYNTHASE, MITOCHONDRIAL"/>
    <property type="match status" value="1"/>
</dbReference>
<dbReference type="InterPro" id="IPR016039">
    <property type="entry name" value="Thiolase-like"/>
</dbReference>
<dbReference type="RefSeq" id="WP_379863798.1">
    <property type="nucleotide sequence ID" value="NZ_JBHTBW010000013.1"/>
</dbReference>
<comment type="caution">
    <text evidence="3">The sequence shown here is derived from an EMBL/GenBank/DDBJ whole genome shotgun (WGS) entry which is preliminary data.</text>
</comment>